<protein>
    <submittedName>
        <fullName evidence="1">Uncharacterized protein</fullName>
    </submittedName>
</protein>
<accession>A0A2N8Z925</accession>
<evidence type="ECO:0000313" key="2">
    <source>
        <dbReference type="Proteomes" id="UP000235828"/>
    </source>
</evidence>
<gene>
    <name evidence="1" type="ORF">VTAP4600_A0384</name>
</gene>
<name>A0A2N8Z925_9VIBR</name>
<proteinExistence type="predicted"/>
<evidence type="ECO:0000313" key="1">
    <source>
        <dbReference type="EMBL" id="SON48363.1"/>
    </source>
</evidence>
<reference evidence="1 2" key="1">
    <citation type="submission" date="2017-10" db="EMBL/GenBank/DDBJ databases">
        <authorList>
            <person name="Banno H."/>
            <person name="Chua N.-H."/>
        </authorList>
    </citation>
    <scope>NUCLEOTIDE SEQUENCE [LARGE SCALE GENOMIC DNA]</scope>
    <source>
        <strain evidence="1">Vibrio tapetis CECT4600</strain>
    </source>
</reference>
<dbReference type="KEGG" id="vta:A0384"/>
<organism evidence="1 2">
    <name type="scientific">Vibrio tapetis subsp. tapetis</name>
    <dbReference type="NCBI Taxonomy" id="1671868"/>
    <lineage>
        <taxon>Bacteria</taxon>
        <taxon>Pseudomonadati</taxon>
        <taxon>Pseudomonadota</taxon>
        <taxon>Gammaproteobacteria</taxon>
        <taxon>Vibrionales</taxon>
        <taxon>Vibrionaceae</taxon>
        <taxon>Vibrio</taxon>
    </lineage>
</organism>
<keyword evidence="2" id="KW-1185">Reference proteome</keyword>
<dbReference type="Proteomes" id="UP000235828">
    <property type="component" value="Chromosome A"/>
</dbReference>
<dbReference type="EMBL" id="LT960611">
    <property type="protein sequence ID" value="SON48363.1"/>
    <property type="molecule type" value="Genomic_DNA"/>
</dbReference>
<dbReference type="AlphaFoldDB" id="A0A2N8Z925"/>
<sequence length="65" mass="7686">MFKRYENAKNRVDVVARIRKIPSRTQEELTKSFEVYVGVLAEWLCSGLQIRGPRFDSGTRLHLRY</sequence>